<feature type="compositionally biased region" description="Polar residues" evidence="1">
    <location>
        <begin position="22"/>
        <end position="54"/>
    </location>
</feature>
<feature type="chain" id="PRO_5039433152" evidence="2">
    <location>
        <begin position="18"/>
        <end position="74"/>
    </location>
</feature>
<proteinExistence type="predicted"/>
<protein>
    <submittedName>
        <fullName evidence="3">Uncharacterized protein</fullName>
    </submittedName>
</protein>
<name>A0A1I3BCG6_9LACT</name>
<dbReference type="AlphaFoldDB" id="A0A1I3BCG6"/>
<evidence type="ECO:0000256" key="1">
    <source>
        <dbReference type="SAM" id="MobiDB-lite"/>
    </source>
</evidence>
<organism evidence="3 4">
    <name type="scientific">Pisciglobus halotolerans</name>
    <dbReference type="NCBI Taxonomy" id="745365"/>
    <lineage>
        <taxon>Bacteria</taxon>
        <taxon>Bacillati</taxon>
        <taxon>Bacillota</taxon>
        <taxon>Bacilli</taxon>
        <taxon>Lactobacillales</taxon>
        <taxon>Carnobacteriaceae</taxon>
    </lineage>
</organism>
<evidence type="ECO:0000313" key="3">
    <source>
        <dbReference type="EMBL" id="SFH59401.1"/>
    </source>
</evidence>
<keyword evidence="2" id="KW-0732">Signal</keyword>
<feature type="signal peptide" evidence="2">
    <location>
        <begin position="1"/>
        <end position="17"/>
    </location>
</feature>
<evidence type="ECO:0000256" key="2">
    <source>
        <dbReference type="SAM" id="SignalP"/>
    </source>
</evidence>
<evidence type="ECO:0000313" key="4">
    <source>
        <dbReference type="Proteomes" id="UP000198668"/>
    </source>
</evidence>
<dbReference type="EMBL" id="FOQE01000005">
    <property type="protein sequence ID" value="SFH59401.1"/>
    <property type="molecule type" value="Genomic_DNA"/>
</dbReference>
<reference evidence="3 4" key="1">
    <citation type="submission" date="2016-10" db="EMBL/GenBank/DDBJ databases">
        <authorList>
            <person name="de Groot N.N."/>
        </authorList>
    </citation>
    <scope>NUCLEOTIDE SEQUENCE [LARGE SCALE GENOMIC DNA]</scope>
    <source>
        <strain evidence="3 4">DSM 27630</strain>
    </source>
</reference>
<keyword evidence="4" id="KW-1185">Reference proteome</keyword>
<feature type="region of interest" description="Disordered" evidence="1">
    <location>
        <begin position="22"/>
        <end position="74"/>
    </location>
</feature>
<dbReference type="Proteomes" id="UP000198668">
    <property type="component" value="Unassembled WGS sequence"/>
</dbReference>
<gene>
    <name evidence="3" type="ORF">SAMN04489868_10541</name>
</gene>
<dbReference type="PROSITE" id="PS51257">
    <property type="entry name" value="PROKAR_LIPOPROTEIN"/>
    <property type="match status" value="1"/>
</dbReference>
<sequence length="74" mass="7988">MRKMIYGMALFSTVLLAGCQTSDQDAAEQSASTKSETAMETSASDASSENQADSSSEEAKEQTFLYEVNPDNNH</sequence>
<accession>A0A1I3BCG6</accession>
<dbReference type="RefSeq" id="WP_092091367.1">
    <property type="nucleotide sequence ID" value="NZ_FOQE01000005.1"/>
</dbReference>